<sequence length="187" mass="20688">HQLIHSTNLDDMTPVSTINEMPASSQSPSTPPSIPSQINATPASIREYSAAMRQHVINQVSSNINGTQPFSYEPNSSPASESSATSYMSINDPTMKPDHELFMDSHIPEVSSFMFNDSENNPFLSLPISLDWTNLYEWSDVMGLQQTNMNNMNGLNDPNNHNVISNHMDHFANNVMGISTANTQETL</sequence>
<name>A0ACA9RT82_9GLOM</name>
<evidence type="ECO:0000313" key="1">
    <source>
        <dbReference type="EMBL" id="CAG8806625.1"/>
    </source>
</evidence>
<keyword evidence="2" id="KW-1185">Reference proteome</keyword>
<dbReference type="Proteomes" id="UP000789920">
    <property type="component" value="Unassembled WGS sequence"/>
</dbReference>
<accession>A0ACA9RT82</accession>
<reference evidence="1" key="1">
    <citation type="submission" date="2021-06" db="EMBL/GenBank/DDBJ databases">
        <authorList>
            <person name="Kallberg Y."/>
            <person name="Tangrot J."/>
            <person name="Rosling A."/>
        </authorList>
    </citation>
    <scope>NUCLEOTIDE SEQUENCE</scope>
    <source>
        <strain evidence="1">MA461A</strain>
    </source>
</reference>
<evidence type="ECO:0000313" key="2">
    <source>
        <dbReference type="Proteomes" id="UP000789920"/>
    </source>
</evidence>
<proteinExistence type="predicted"/>
<dbReference type="EMBL" id="CAJVQC010066689">
    <property type="protein sequence ID" value="CAG8806625.1"/>
    <property type="molecule type" value="Genomic_DNA"/>
</dbReference>
<comment type="caution">
    <text evidence="1">The sequence shown here is derived from an EMBL/GenBank/DDBJ whole genome shotgun (WGS) entry which is preliminary data.</text>
</comment>
<feature type="non-terminal residue" evidence="1">
    <location>
        <position position="1"/>
    </location>
</feature>
<gene>
    <name evidence="1" type="ORF">RPERSI_LOCUS22202</name>
</gene>
<protein>
    <submittedName>
        <fullName evidence="1">10133_t:CDS:1</fullName>
    </submittedName>
</protein>
<organism evidence="1 2">
    <name type="scientific">Racocetra persica</name>
    <dbReference type="NCBI Taxonomy" id="160502"/>
    <lineage>
        <taxon>Eukaryota</taxon>
        <taxon>Fungi</taxon>
        <taxon>Fungi incertae sedis</taxon>
        <taxon>Mucoromycota</taxon>
        <taxon>Glomeromycotina</taxon>
        <taxon>Glomeromycetes</taxon>
        <taxon>Diversisporales</taxon>
        <taxon>Gigasporaceae</taxon>
        <taxon>Racocetra</taxon>
    </lineage>
</organism>